<gene>
    <name evidence="2" type="ORF">ZIOFF_042018</name>
</gene>
<keyword evidence="1" id="KW-0472">Membrane</keyword>
<dbReference type="Proteomes" id="UP000734854">
    <property type="component" value="Unassembled WGS sequence"/>
</dbReference>
<feature type="transmembrane region" description="Helical" evidence="1">
    <location>
        <begin position="12"/>
        <end position="34"/>
    </location>
</feature>
<reference evidence="2 3" key="1">
    <citation type="submission" date="2020-08" db="EMBL/GenBank/DDBJ databases">
        <title>Plant Genome Project.</title>
        <authorList>
            <person name="Zhang R.-G."/>
        </authorList>
    </citation>
    <scope>NUCLEOTIDE SEQUENCE [LARGE SCALE GENOMIC DNA]</scope>
    <source>
        <tissue evidence="2">Rhizome</tissue>
    </source>
</reference>
<keyword evidence="3" id="KW-1185">Reference proteome</keyword>
<dbReference type="EMBL" id="JACMSC010000011">
    <property type="protein sequence ID" value="KAG6502129.1"/>
    <property type="molecule type" value="Genomic_DNA"/>
</dbReference>
<proteinExistence type="predicted"/>
<keyword evidence="1" id="KW-0812">Transmembrane</keyword>
<protein>
    <submittedName>
        <fullName evidence="2">Uncharacterized protein</fullName>
    </submittedName>
</protein>
<dbReference type="AlphaFoldDB" id="A0A8J5GEQ7"/>
<accession>A0A8J5GEQ7</accession>
<organism evidence="2 3">
    <name type="scientific">Zingiber officinale</name>
    <name type="common">Ginger</name>
    <name type="synonym">Amomum zingiber</name>
    <dbReference type="NCBI Taxonomy" id="94328"/>
    <lineage>
        <taxon>Eukaryota</taxon>
        <taxon>Viridiplantae</taxon>
        <taxon>Streptophyta</taxon>
        <taxon>Embryophyta</taxon>
        <taxon>Tracheophyta</taxon>
        <taxon>Spermatophyta</taxon>
        <taxon>Magnoliopsida</taxon>
        <taxon>Liliopsida</taxon>
        <taxon>Zingiberales</taxon>
        <taxon>Zingiberaceae</taxon>
        <taxon>Zingiber</taxon>
    </lineage>
</organism>
<sequence>MVFAGVHAHAPWLHLSTAQLLTATAVLVALPTLWLRDMSSISFLSLGGILMSLLMFATVAWVAAFGGVEGSHEIPALRVEMFPEKKDFLLTCIGLYPFLHKLFKNSSVTQRRRMRTFSLTLLLEGPDHGSVHDRSQDVIWSSRSTDLVMGSLSHERKYDTFAPPSFPCALKYIEHHVSKLDTLAGVAIKYGVEGLVKQFAQGHNSSIYWLSEPITISMSLHVIIGG</sequence>
<evidence type="ECO:0000313" key="2">
    <source>
        <dbReference type="EMBL" id="KAG6502129.1"/>
    </source>
</evidence>
<comment type="caution">
    <text evidence="2">The sequence shown here is derived from an EMBL/GenBank/DDBJ whole genome shotgun (WGS) entry which is preliminary data.</text>
</comment>
<keyword evidence="1" id="KW-1133">Transmembrane helix</keyword>
<name>A0A8J5GEQ7_ZINOF</name>
<feature type="transmembrane region" description="Helical" evidence="1">
    <location>
        <begin position="46"/>
        <end position="68"/>
    </location>
</feature>
<evidence type="ECO:0000256" key="1">
    <source>
        <dbReference type="SAM" id="Phobius"/>
    </source>
</evidence>
<evidence type="ECO:0000313" key="3">
    <source>
        <dbReference type="Proteomes" id="UP000734854"/>
    </source>
</evidence>